<keyword evidence="4" id="KW-1185">Reference proteome</keyword>
<feature type="compositionally biased region" description="Pro residues" evidence="1">
    <location>
        <begin position="1"/>
        <end position="12"/>
    </location>
</feature>
<feature type="domain" description="DUF6699" evidence="2">
    <location>
        <begin position="279"/>
        <end position="413"/>
    </location>
</feature>
<evidence type="ECO:0000313" key="4">
    <source>
        <dbReference type="Proteomes" id="UP000230002"/>
    </source>
</evidence>
<gene>
    <name evidence="3" type="ORF">GSI_04464</name>
</gene>
<feature type="region of interest" description="Disordered" evidence="1">
    <location>
        <begin position="447"/>
        <end position="498"/>
    </location>
</feature>
<feature type="region of interest" description="Disordered" evidence="1">
    <location>
        <begin position="206"/>
        <end position="229"/>
    </location>
</feature>
<name>A0A2G8SGV2_9APHY</name>
<accession>A0A2G8SGV2</accession>
<organism evidence="3 4">
    <name type="scientific">Ganoderma sinense ZZ0214-1</name>
    <dbReference type="NCBI Taxonomy" id="1077348"/>
    <lineage>
        <taxon>Eukaryota</taxon>
        <taxon>Fungi</taxon>
        <taxon>Dikarya</taxon>
        <taxon>Basidiomycota</taxon>
        <taxon>Agaricomycotina</taxon>
        <taxon>Agaricomycetes</taxon>
        <taxon>Polyporales</taxon>
        <taxon>Polyporaceae</taxon>
        <taxon>Ganoderma</taxon>
    </lineage>
</organism>
<evidence type="ECO:0000259" key="2">
    <source>
        <dbReference type="Pfam" id="PF20415"/>
    </source>
</evidence>
<dbReference type="AlphaFoldDB" id="A0A2G8SGV2"/>
<proteinExistence type="predicted"/>
<protein>
    <recommendedName>
        <fullName evidence="2">DUF6699 domain-containing protein</fullName>
    </recommendedName>
</protein>
<evidence type="ECO:0000313" key="3">
    <source>
        <dbReference type="EMBL" id="PIL33015.1"/>
    </source>
</evidence>
<evidence type="ECO:0000256" key="1">
    <source>
        <dbReference type="SAM" id="MobiDB-lite"/>
    </source>
</evidence>
<feature type="region of interest" description="Disordered" evidence="1">
    <location>
        <begin position="1"/>
        <end position="56"/>
    </location>
</feature>
<reference evidence="3 4" key="1">
    <citation type="journal article" date="2015" name="Sci. Rep.">
        <title>Chromosome-level genome map provides insights into diverse defense mechanisms in the medicinal fungus Ganoderma sinense.</title>
        <authorList>
            <person name="Zhu Y."/>
            <person name="Xu J."/>
            <person name="Sun C."/>
            <person name="Zhou S."/>
            <person name="Xu H."/>
            <person name="Nelson D.R."/>
            <person name="Qian J."/>
            <person name="Song J."/>
            <person name="Luo H."/>
            <person name="Xiang L."/>
            <person name="Li Y."/>
            <person name="Xu Z."/>
            <person name="Ji A."/>
            <person name="Wang L."/>
            <person name="Lu S."/>
            <person name="Hayward A."/>
            <person name="Sun W."/>
            <person name="Li X."/>
            <person name="Schwartz D.C."/>
            <person name="Wang Y."/>
            <person name="Chen S."/>
        </authorList>
    </citation>
    <scope>NUCLEOTIDE SEQUENCE [LARGE SCALE GENOMIC DNA]</scope>
    <source>
        <strain evidence="3 4">ZZ0214-1</strain>
    </source>
</reference>
<sequence length="498" mass="54196">MQFTPVVPPYPSPGGGSGSPLNPPPNVIPQTSPAHQGQTPAWAQQPGGFPGQSPYIPAGPFMQVPGSYFIPPVTLPGGQTPMVQPNAGFSMDYTGFPGVPSGPPPGHTPFARTVQPPPTTPYMSAGPQTGYSAFQQPLPPQGMPGGMPAGMYPMGMGMAMPAGMPGGMPPYTSYVPMVPGAMPPGGMPGVMPAGYAFTPAAGNIPMPGGAPPQAAPPPGSRFANPKEKLPWDQMENVRFAEGEDYGPVLSTMLVYRMKARMEINPLIMPPNDALDRDYLKWNMLFPTGNCQRSSDRPGRSWHSGRNAPATWPRVTSLRVISRAFPWPIDIPATNTAIGVTCGDVIEAIHMSMYTRLSQGQYDNSSRQQRRLLSESFYHNRSTAHGVPGGRLQQTLLRSDWLGQDTMFGGLVDDERFVREVCKDNLPCTFELKCVRRYPMTETEIREQELREEEERERAMRQQQRSRSRATSRAGSSRPPTRPPSRASRVVDDDESETS</sequence>
<dbReference type="EMBL" id="AYKW01000008">
    <property type="protein sequence ID" value="PIL33015.1"/>
    <property type="molecule type" value="Genomic_DNA"/>
</dbReference>
<feature type="compositionally biased region" description="Polar residues" evidence="1">
    <location>
        <begin position="28"/>
        <end position="42"/>
    </location>
</feature>
<dbReference type="OrthoDB" id="21474at2759"/>
<feature type="compositionally biased region" description="Low complexity" evidence="1">
    <location>
        <begin position="470"/>
        <end position="487"/>
    </location>
</feature>
<feature type="compositionally biased region" description="Pro residues" evidence="1">
    <location>
        <begin position="208"/>
        <end position="219"/>
    </location>
</feature>
<comment type="caution">
    <text evidence="3">The sequence shown here is derived from an EMBL/GenBank/DDBJ whole genome shotgun (WGS) entry which is preliminary data.</text>
</comment>
<dbReference type="STRING" id="1077348.A0A2G8SGV2"/>
<dbReference type="Pfam" id="PF20415">
    <property type="entry name" value="DUF6699"/>
    <property type="match status" value="1"/>
</dbReference>
<dbReference type="InterPro" id="IPR046522">
    <property type="entry name" value="DUF6699"/>
</dbReference>
<dbReference type="Proteomes" id="UP000230002">
    <property type="component" value="Unassembled WGS sequence"/>
</dbReference>